<organism evidence="2 3">
    <name type="scientific">Congregibacter variabilis</name>
    <dbReference type="NCBI Taxonomy" id="3081200"/>
    <lineage>
        <taxon>Bacteria</taxon>
        <taxon>Pseudomonadati</taxon>
        <taxon>Pseudomonadota</taxon>
        <taxon>Gammaproteobacteria</taxon>
        <taxon>Cellvibrionales</taxon>
        <taxon>Halieaceae</taxon>
        <taxon>Congregibacter</taxon>
    </lineage>
</organism>
<reference evidence="2 3" key="1">
    <citation type="submission" date="2023-10" db="EMBL/GenBank/DDBJ databases">
        <title>Two novel species belonging to the OM43/NOR5 clade.</title>
        <authorList>
            <person name="Park M."/>
        </authorList>
    </citation>
    <scope>NUCLEOTIDE SEQUENCE [LARGE SCALE GENOMIC DNA]</scope>
    <source>
        <strain evidence="2 3">IMCC43200</strain>
    </source>
</reference>
<keyword evidence="3" id="KW-1185">Reference proteome</keyword>
<dbReference type="PANTHER" id="PTHR37691">
    <property type="entry name" value="BLR3518 PROTEIN"/>
    <property type="match status" value="1"/>
</dbReference>
<dbReference type="Gene3D" id="3.40.1260.10">
    <property type="entry name" value="DsrEFH-like"/>
    <property type="match status" value="1"/>
</dbReference>
<dbReference type="SUPFAM" id="SSF75169">
    <property type="entry name" value="DsrEFH-like"/>
    <property type="match status" value="1"/>
</dbReference>
<dbReference type="EMBL" id="CP136864">
    <property type="protein sequence ID" value="WOJ92697.1"/>
    <property type="molecule type" value="Genomic_DNA"/>
</dbReference>
<dbReference type="PANTHER" id="PTHR37691:SF1">
    <property type="entry name" value="BLR3518 PROTEIN"/>
    <property type="match status" value="1"/>
</dbReference>
<dbReference type="Pfam" id="PF02635">
    <property type="entry name" value="DsrE"/>
    <property type="match status" value="1"/>
</dbReference>
<dbReference type="RefSeq" id="WP_407347296.1">
    <property type="nucleotide sequence ID" value="NZ_CP136864.1"/>
</dbReference>
<dbReference type="Proteomes" id="UP001626537">
    <property type="component" value="Chromosome"/>
</dbReference>
<sequence length="185" mass="20054">MQYSLKNAAVVTAFAAATLTFNAAFAAEPELGPVVPSFGPVMAPPPGSYNLNPDVHYKVSMDMYTTPDFPGDQNRHLVSAARFLNMHARNGIPADNIEFALIVHGKAAKDLLTDEAYEARFNEANPNSDLLKELSAANVPIYLCSQTAAFRGMAPEEFSPTVTMSLSAMTAHVRLQQEGYTLIPF</sequence>
<keyword evidence="1" id="KW-0732">Signal</keyword>
<name>A0ABZ0HZL2_9GAMM</name>
<evidence type="ECO:0000313" key="3">
    <source>
        <dbReference type="Proteomes" id="UP001626537"/>
    </source>
</evidence>
<dbReference type="InterPro" id="IPR027396">
    <property type="entry name" value="DsrEFH-like"/>
</dbReference>
<protein>
    <submittedName>
        <fullName evidence="2">DsrE family protein</fullName>
    </submittedName>
</protein>
<proteinExistence type="predicted"/>
<gene>
    <name evidence="2" type="ORF">R0135_13000</name>
</gene>
<dbReference type="InterPro" id="IPR003787">
    <property type="entry name" value="Sulphur_relay_DsrE/F-like"/>
</dbReference>
<accession>A0ABZ0HZL2</accession>
<feature type="chain" id="PRO_5045073051" evidence="1">
    <location>
        <begin position="27"/>
        <end position="185"/>
    </location>
</feature>
<feature type="signal peptide" evidence="1">
    <location>
        <begin position="1"/>
        <end position="26"/>
    </location>
</feature>
<evidence type="ECO:0000256" key="1">
    <source>
        <dbReference type="SAM" id="SignalP"/>
    </source>
</evidence>
<evidence type="ECO:0000313" key="2">
    <source>
        <dbReference type="EMBL" id="WOJ92697.1"/>
    </source>
</evidence>